<evidence type="ECO:0000313" key="1">
    <source>
        <dbReference type="EMBL" id="KAI4384696.1"/>
    </source>
</evidence>
<name>A0ACB9S3N5_9MYRT</name>
<sequence length="301" mass="32929">MVLCIVQELFPRAMASAANTVQVYNATTGVCARVRRCPPFAEAHGVRNGVAVDKGMGWDSAISPRHSVQDVNSLTILVMGKSGVGKSSTVNSVVGERAVVVSPFQVSLALPFVFRGGRARGLWSFRAPALGFTLTVINTPGLIEGGYLNDQTLEIIKRFLLEKRIDVLMYVDRLDAYRVDNMDKQIISSAHTRQLSPPDGLEYDVFFSRRSESLLKVVRAGAKLKKQDAWGLDIPFVQVENSGRCNKNQSDEKILPNGTAWIPNPVKTIVEVVLNGSNSILVDRKLIEEPTPSGSGKSSFR</sequence>
<organism evidence="1 2">
    <name type="scientific">Melastoma candidum</name>
    <dbReference type="NCBI Taxonomy" id="119954"/>
    <lineage>
        <taxon>Eukaryota</taxon>
        <taxon>Viridiplantae</taxon>
        <taxon>Streptophyta</taxon>
        <taxon>Embryophyta</taxon>
        <taxon>Tracheophyta</taxon>
        <taxon>Spermatophyta</taxon>
        <taxon>Magnoliopsida</taxon>
        <taxon>eudicotyledons</taxon>
        <taxon>Gunneridae</taxon>
        <taxon>Pentapetalae</taxon>
        <taxon>rosids</taxon>
        <taxon>malvids</taxon>
        <taxon>Myrtales</taxon>
        <taxon>Melastomataceae</taxon>
        <taxon>Melastomatoideae</taxon>
        <taxon>Melastomateae</taxon>
        <taxon>Melastoma</taxon>
    </lineage>
</organism>
<reference evidence="2" key="1">
    <citation type="journal article" date="2023" name="Front. Plant Sci.">
        <title>Chromosomal-level genome assembly of Melastoma candidum provides insights into trichome evolution.</title>
        <authorList>
            <person name="Zhong Y."/>
            <person name="Wu W."/>
            <person name="Sun C."/>
            <person name="Zou P."/>
            <person name="Liu Y."/>
            <person name="Dai S."/>
            <person name="Zhou R."/>
        </authorList>
    </citation>
    <scope>NUCLEOTIDE SEQUENCE [LARGE SCALE GENOMIC DNA]</scope>
</reference>
<protein>
    <submittedName>
        <fullName evidence="1">Uncharacterized protein</fullName>
    </submittedName>
</protein>
<proteinExistence type="predicted"/>
<dbReference type="EMBL" id="CM042881">
    <property type="protein sequence ID" value="KAI4384696.1"/>
    <property type="molecule type" value="Genomic_DNA"/>
</dbReference>
<dbReference type="Proteomes" id="UP001057402">
    <property type="component" value="Chromosome 2"/>
</dbReference>
<gene>
    <name evidence="1" type="ORF">MLD38_002815</name>
</gene>
<keyword evidence="2" id="KW-1185">Reference proteome</keyword>
<evidence type="ECO:0000313" key="2">
    <source>
        <dbReference type="Proteomes" id="UP001057402"/>
    </source>
</evidence>
<comment type="caution">
    <text evidence="1">The sequence shown here is derived from an EMBL/GenBank/DDBJ whole genome shotgun (WGS) entry which is preliminary data.</text>
</comment>
<accession>A0ACB9S3N5</accession>